<name>M0F5N2_9EURY</name>
<evidence type="ECO:0000256" key="6">
    <source>
        <dbReference type="ARBA" id="ARBA00022670"/>
    </source>
</evidence>
<protein>
    <submittedName>
        <fullName evidence="10">Peptidase M29 aminopeptidase II</fullName>
    </submittedName>
</protein>
<evidence type="ECO:0000256" key="3">
    <source>
        <dbReference type="ARBA" id="ARBA00001947"/>
    </source>
</evidence>
<dbReference type="OrthoDB" id="145069at2157"/>
<dbReference type="InterPro" id="IPR000787">
    <property type="entry name" value="Peptidase_M29"/>
</dbReference>
<evidence type="ECO:0000256" key="2">
    <source>
        <dbReference type="ARBA" id="ARBA00001946"/>
    </source>
</evidence>
<evidence type="ECO:0000256" key="9">
    <source>
        <dbReference type="ARBA" id="ARBA00023049"/>
    </source>
</evidence>
<dbReference type="GO" id="GO:0046872">
    <property type="term" value="F:metal ion binding"/>
    <property type="evidence" value="ECO:0007669"/>
    <property type="project" value="UniProtKB-KW"/>
</dbReference>
<dbReference type="PANTHER" id="PTHR34448:SF1">
    <property type="entry name" value="BLL6088 PROTEIN"/>
    <property type="match status" value="1"/>
</dbReference>
<dbReference type="Proteomes" id="UP000011689">
    <property type="component" value="Unassembled WGS sequence"/>
</dbReference>
<comment type="similarity">
    <text evidence="4">Belongs to the peptidase M29 family.</text>
</comment>
<dbReference type="PANTHER" id="PTHR34448">
    <property type="entry name" value="AMINOPEPTIDASE"/>
    <property type="match status" value="1"/>
</dbReference>
<dbReference type="GO" id="GO:0006508">
    <property type="term" value="P:proteolysis"/>
    <property type="evidence" value="ECO:0007669"/>
    <property type="project" value="UniProtKB-KW"/>
</dbReference>
<dbReference type="GeneID" id="72713291"/>
<sequence>MDERVREHAEVLVDWSARVEAGDDVVVSVAEDAHELGVAVAAALGERGANVTTLYGSSEVSRAYLKGVEARVEGEGDDAVDADDFDADPGVERAVFEAADAYLRIGGGRNVTATADVERPTRRAYAKARQGVREARMDTDWVSTVHPTRSLAQQAGMAYEEYADFVYDAVLRDWESLADEMAEMKEILDDGEGVRIVTERDDAPDTDVTMSIAGRTAVNSAASVAYDSHNLPSGEVFTAPYDTAGEVFFDVPMTIDATRVRNVHLTFEDGEVVDFAAEAGEDALANVLDTDPGARRLGELGIGMNRGIDRFTDSILFDEKMGDTVHLAVGRAYDACLPEGESGNESAVHVDMITDVSAGSRMAVDGEVVQRNGTFRWEDGFEAGD</sequence>
<organism evidence="10 11">
    <name type="scientific">Halorubrum hochstenium ATCC 700873</name>
    <dbReference type="NCBI Taxonomy" id="1227481"/>
    <lineage>
        <taxon>Archaea</taxon>
        <taxon>Methanobacteriati</taxon>
        <taxon>Methanobacteriota</taxon>
        <taxon>Stenosarchaea group</taxon>
        <taxon>Halobacteria</taxon>
        <taxon>Halobacteriales</taxon>
        <taxon>Haloferacaceae</taxon>
        <taxon>Halorubrum</taxon>
    </lineage>
</organism>
<comment type="cofactor">
    <cofactor evidence="1">
        <name>Co(2+)</name>
        <dbReference type="ChEBI" id="CHEBI:48828"/>
    </cofactor>
</comment>
<comment type="caution">
    <text evidence="10">The sequence shown here is derived from an EMBL/GenBank/DDBJ whole genome shotgun (WGS) entry which is preliminary data.</text>
</comment>
<dbReference type="SUPFAM" id="SSF144052">
    <property type="entry name" value="Thermophilic metalloprotease-like"/>
    <property type="match status" value="1"/>
</dbReference>
<dbReference type="GO" id="GO:0004177">
    <property type="term" value="F:aminopeptidase activity"/>
    <property type="evidence" value="ECO:0007669"/>
    <property type="project" value="UniProtKB-KW"/>
</dbReference>
<dbReference type="InterPro" id="IPR035097">
    <property type="entry name" value="M29_N-terminal"/>
</dbReference>
<evidence type="ECO:0000256" key="4">
    <source>
        <dbReference type="ARBA" id="ARBA00008236"/>
    </source>
</evidence>
<dbReference type="Pfam" id="PF02073">
    <property type="entry name" value="Peptidase_M29"/>
    <property type="match status" value="1"/>
</dbReference>
<comment type="cofactor">
    <cofactor evidence="2">
        <name>Mg(2+)</name>
        <dbReference type="ChEBI" id="CHEBI:18420"/>
    </cofactor>
</comment>
<keyword evidence="5 10" id="KW-0031">Aminopeptidase</keyword>
<keyword evidence="6" id="KW-0645">Protease</keyword>
<evidence type="ECO:0000313" key="11">
    <source>
        <dbReference type="Proteomes" id="UP000011689"/>
    </source>
</evidence>
<proteinExistence type="inferred from homology"/>
<evidence type="ECO:0000256" key="5">
    <source>
        <dbReference type="ARBA" id="ARBA00022438"/>
    </source>
</evidence>
<keyword evidence="7" id="KW-0479">Metal-binding</keyword>
<dbReference type="AlphaFoldDB" id="M0F5N2"/>
<keyword evidence="11" id="KW-1185">Reference proteome</keyword>
<gene>
    <name evidence="10" type="ORF">C467_11260</name>
</gene>
<dbReference type="InterPro" id="IPR052170">
    <property type="entry name" value="M29_Exopeptidase"/>
</dbReference>
<evidence type="ECO:0000256" key="1">
    <source>
        <dbReference type="ARBA" id="ARBA00001941"/>
    </source>
</evidence>
<dbReference type="STRING" id="1227481.C467_11260"/>
<accession>M0F5N2</accession>
<dbReference type="Gene3D" id="3.40.1830.10">
    <property type="entry name" value="Thermophilic metalloprotease (M29)"/>
    <property type="match status" value="1"/>
</dbReference>
<evidence type="ECO:0000256" key="8">
    <source>
        <dbReference type="ARBA" id="ARBA00022801"/>
    </source>
</evidence>
<reference evidence="10 11" key="1">
    <citation type="journal article" date="2014" name="PLoS Genet.">
        <title>Phylogenetically driven sequencing of extremely halophilic archaea reveals strategies for static and dynamic osmo-response.</title>
        <authorList>
            <person name="Becker E.A."/>
            <person name="Seitzer P.M."/>
            <person name="Tritt A."/>
            <person name="Larsen D."/>
            <person name="Krusor M."/>
            <person name="Yao A.I."/>
            <person name="Wu D."/>
            <person name="Madern D."/>
            <person name="Eisen J.A."/>
            <person name="Darling A.E."/>
            <person name="Facciotti M.T."/>
        </authorList>
    </citation>
    <scope>NUCLEOTIDE SEQUENCE [LARGE SCALE GENOMIC DNA]</scope>
    <source>
        <strain evidence="10 11">ATCC 700873</strain>
    </source>
</reference>
<evidence type="ECO:0000256" key="7">
    <source>
        <dbReference type="ARBA" id="ARBA00022723"/>
    </source>
</evidence>
<comment type="cofactor">
    <cofactor evidence="3">
        <name>Zn(2+)</name>
        <dbReference type="ChEBI" id="CHEBI:29105"/>
    </cofactor>
</comment>
<evidence type="ECO:0000313" key="10">
    <source>
        <dbReference type="EMBL" id="ELZ54527.1"/>
    </source>
</evidence>
<dbReference type="PATRIC" id="fig|1227481.4.peg.2222"/>
<dbReference type="GO" id="GO:0008237">
    <property type="term" value="F:metallopeptidase activity"/>
    <property type="evidence" value="ECO:0007669"/>
    <property type="project" value="UniProtKB-KW"/>
</dbReference>
<keyword evidence="8" id="KW-0378">Hydrolase</keyword>
<dbReference type="EMBL" id="AOJO01000047">
    <property type="protein sequence ID" value="ELZ54527.1"/>
    <property type="molecule type" value="Genomic_DNA"/>
</dbReference>
<dbReference type="RefSeq" id="WP_008585260.1">
    <property type="nucleotide sequence ID" value="NZ_AOJO01000047.1"/>
</dbReference>
<keyword evidence="9" id="KW-0482">Metalloprotease</keyword>